<proteinExistence type="predicted"/>
<dbReference type="SUPFAM" id="SSF49265">
    <property type="entry name" value="Fibronectin type III"/>
    <property type="match status" value="1"/>
</dbReference>
<dbReference type="InterPro" id="IPR003961">
    <property type="entry name" value="FN3_dom"/>
</dbReference>
<dbReference type="Proteomes" id="UP000794436">
    <property type="component" value="Unassembled WGS sequence"/>
</dbReference>
<reference evidence="2" key="1">
    <citation type="submission" date="2019-03" db="EMBL/GenBank/DDBJ databases">
        <title>Long read genome sequence of the mycoparasitic Pythium oligandrum ATCC 38472 isolated from sugarbeet rhizosphere.</title>
        <authorList>
            <person name="Gaulin E."/>
        </authorList>
    </citation>
    <scope>NUCLEOTIDE SEQUENCE</scope>
    <source>
        <strain evidence="2">ATCC 38472_TT</strain>
    </source>
</reference>
<dbReference type="SMART" id="SM00060">
    <property type="entry name" value="FN3"/>
    <property type="match status" value="1"/>
</dbReference>
<evidence type="ECO:0000313" key="3">
    <source>
        <dbReference type="Proteomes" id="UP000794436"/>
    </source>
</evidence>
<dbReference type="CDD" id="cd00063">
    <property type="entry name" value="FN3"/>
    <property type="match status" value="1"/>
</dbReference>
<dbReference type="AlphaFoldDB" id="A0A8K1CRY9"/>
<evidence type="ECO:0000313" key="2">
    <source>
        <dbReference type="EMBL" id="TMW68736.1"/>
    </source>
</evidence>
<name>A0A8K1CRY9_PYTOL</name>
<evidence type="ECO:0000259" key="1">
    <source>
        <dbReference type="PROSITE" id="PS50853"/>
    </source>
</evidence>
<dbReference type="InterPro" id="IPR036116">
    <property type="entry name" value="FN3_sf"/>
</dbReference>
<comment type="caution">
    <text evidence="2">The sequence shown here is derived from an EMBL/GenBank/DDBJ whole genome shotgun (WGS) entry which is preliminary data.</text>
</comment>
<dbReference type="PROSITE" id="PS50853">
    <property type="entry name" value="FN3"/>
    <property type="match status" value="1"/>
</dbReference>
<dbReference type="EMBL" id="SPLM01000002">
    <property type="protein sequence ID" value="TMW68736.1"/>
    <property type="molecule type" value="Genomic_DNA"/>
</dbReference>
<organism evidence="2 3">
    <name type="scientific">Pythium oligandrum</name>
    <name type="common">Mycoparasitic fungus</name>
    <dbReference type="NCBI Taxonomy" id="41045"/>
    <lineage>
        <taxon>Eukaryota</taxon>
        <taxon>Sar</taxon>
        <taxon>Stramenopiles</taxon>
        <taxon>Oomycota</taxon>
        <taxon>Peronosporomycetes</taxon>
        <taxon>Pythiales</taxon>
        <taxon>Pythiaceae</taxon>
        <taxon>Pythium</taxon>
    </lineage>
</organism>
<accession>A0A8K1CRY9</accession>
<keyword evidence="3" id="KW-1185">Reference proteome</keyword>
<dbReference type="PROSITE" id="PS50096">
    <property type="entry name" value="IQ"/>
    <property type="match status" value="1"/>
</dbReference>
<dbReference type="InterPro" id="IPR013783">
    <property type="entry name" value="Ig-like_fold"/>
</dbReference>
<protein>
    <recommendedName>
        <fullName evidence="1">Fibronectin type-III domain-containing protein</fullName>
    </recommendedName>
</protein>
<sequence length="588" mass="66705">MKELKSLCFTEGQESTFFMCLSSHGARVTSGTNEGSYVLFSETRLSSEEELLLTAIHEQELARLVHEIPCRNKFLALELCQTKEATEKPAKEDEKIRNRIHDEFASRFYAQLAKLELSTRGEGYDRSIDVEPRRSHTVILESCDVKTESPLRHSDDQVSNFLHRLNFAFHGGAACLSLDDELIERPHLRLKEVIKYVKEMIMMDAALQNELVKTEYKKQVRTKFELIAEFQEVTHTPQLVGDADGVDFAIGDVPAAPTEHPAQPRLEGSTLNSITISWDAIKGFPPSTSQEIPTILGYHIQYQGDGRTCESWKRAAAFQVLTFENAVHLRKKPPTKVTVFGIPSELAFRFRVRARTAGGWGPFSPVSPAFRTQSVASHHDQFTTVQAASEAKGVEGILALMSRHVANRDIQRVCVEFLGRMALKVKSPQQSRRLIPGLDQPAVTLTIRSMDRFRHDTPLIQQGCLFLGRLAMSDDAWRRALLKMENPRCLEFLQDIHNRFAKTDSTTASSTRWAMERLRGTSARRRFSPEEAARRIQGLYRMRKARQYVQSLAESIYTQMIDPESGMAFFYNTRTGTTAWSLPSFLQV</sequence>
<feature type="domain" description="Fibronectin type-III" evidence="1">
    <location>
        <begin position="260"/>
        <end position="375"/>
    </location>
</feature>
<dbReference type="OrthoDB" id="64753at2759"/>
<gene>
    <name evidence="2" type="ORF">Poli38472_006204</name>
</gene>
<dbReference type="Gene3D" id="2.60.40.10">
    <property type="entry name" value="Immunoglobulins"/>
    <property type="match status" value="1"/>
</dbReference>